<dbReference type="InterPro" id="IPR036770">
    <property type="entry name" value="Ankyrin_rpt-contain_sf"/>
</dbReference>
<proteinExistence type="predicted"/>
<dbReference type="EMBL" id="JAPKIY010000001">
    <property type="protein sequence ID" value="MDS0896345.1"/>
    <property type="molecule type" value="Genomic_DNA"/>
</dbReference>
<dbReference type="Pfam" id="PF00023">
    <property type="entry name" value="Ank"/>
    <property type="match status" value="1"/>
</dbReference>
<reference evidence="2" key="1">
    <citation type="submission" date="2023-02" db="EMBL/GenBank/DDBJ databases">
        <title>Detection, antimicrobial susceptibility and genomic characterization of NDM-producing species of Morganellaceae, Yersiniaceae, and Enterobacteriaceae other than Klebsiella.</title>
        <authorList>
            <person name="Camargo C.H."/>
            <person name="Sacchi C.T."/>
            <person name="Campos K.R."/>
        </authorList>
    </citation>
    <scope>NUCLEOTIDE SEQUENCE</scope>
    <source>
        <strain evidence="2">1189_21</strain>
    </source>
</reference>
<protein>
    <submittedName>
        <fullName evidence="2">Ankyrin repeat domain-containing protein</fullName>
    </submittedName>
</protein>
<dbReference type="PROSITE" id="PS50088">
    <property type="entry name" value="ANK_REPEAT"/>
    <property type="match status" value="1"/>
</dbReference>
<dbReference type="Proteomes" id="UP001182247">
    <property type="component" value="Unassembled WGS sequence"/>
</dbReference>
<dbReference type="Gene3D" id="1.25.40.20">
    <property type="entry name" value="Ankyrin repeat-containing domain"/>
    <property type="match status" value="1"/>
</dbReference>
<name>A0AAE4F8Q9_MORMO</name>
<comment type="caution">
    <text evidence="2">The sequence shown here is derived from an EMBL/GenBank/DDBJ whole genome shotgun (WGS) entry which is preliminary data.</text>
</comment>
<feature type="repeat" description="ANK" evidence="1">
    <location>
        <begin position="37"/>
        <end position="70"/>
    </location>
</feature>
<evidence type="ECO:0000256" key="1">
    <source>
        <dbReference type="PROSITE-ProRule" id="PRU00023"/>
    </source>
</evidence>
<dbReference type="AlphaFoldDB" id="A0AAE4F8Q9"/>
<evidence type="ECO:0000313" key="3">
    <source>
        <dbReference type="Proteomes" id="UP001182247"/>
    </source>
</evidence>
<dbReference type="SUPFAM" id="SSF48403">
    <property type="entry name" value="Ankyrin repeat"/>
    <property type="match status" value="1"/>
</dbReference>
<dbReference type="InterPro" id="IPR002110">
    <property type="entry name" value="Ankyrin_rpt"/>
</dbReference>
<keyword evidence="1" id="KW-0040">ANK repeat</keyword>
<sequence length="322" mass="36749">MPINDQVLKLAFEGKWDVLLPVFRNYPLLINLAGESKGYTPLHQAAWHGADLSVIAELLSIGADRGARTYLKHQTAYDIVAEKHNRPDLEYLLFPQKMTIAQTIRKAIISEQCLFDQYDGNQILADKMVTAVGAEPCPDKTDVLENRLHQLFFALTGQDIYSEELIPFDITKEFSFKINPEFFRQIFFPLICRTAYTGNSFTGREWSVVSDLFEPAPAQWGMRGDLFLWLEMQQALCQVSIPKDTDDLADIISASFQALTGRSLINRTGDSYFFIERFSRGGMSSGCVSVSYWLNEFIPRLQDRMTWLQAVWSGKTSIQEER</sequence>
<accession>A0AAE4F8Q9</accession>
<evidence type="ECO:0000313" key="2">
    <source>
        <dbReference type="EMBL" id="MDS0896345.1"/>
    </source>
</evidence>
<dbReference type="RefSeq" id="WP_048821808.1">
    <property type="nucleotide sequence ID" value="NZ_BFCJ01000154.1"/>
</dbReference>
<gene>
    <name evidence="2" type="ORF">OSC06_00050</name>
</gene>
<dbReference type="PROSITE" id="PS50297">
    <property type="entry name" value="ANK_REP_REGION"/>
    <property type="match status" value="1"/>
</dbReference>
<organism evidence="2 3">
    <name type="scientific">Morganella morganii</name>
    <name type="common">Proteus morganii</name>
    <dbReference type="NCBI Taxonomy" id="582"/>
    <lineage>
        <taxon>Bacteria</taxon>
        <taxon>Pseudomonadati</taxon>
        <taxon>Pseudomonadota</taxon>
        <taxon>Gammaproteobacteria</taxon>
        <taxon>Enterobacterales</taxon>
        <taxon>Morganellaceae</taxon>
        <taxon>Morganella</taxon>
    </lineage>
</organism>